<evidence type="ECO:0000313" key="1">
    <source>
        <dbReference type="EMBL" id="KAJ8393597.1"/>
    </source>
</evidence>
<proteinExistence type="predicted"/>
<dbReference type="EMBL" id="JAINUG010000135">
    <property type="protein sequence ID" value="KAJ8393597.1"/>
    <property type="molecule type" value="Genomic_DNA"/>
</dbReference>
<name>A0AAD7WE23_9TELE</name>
<organism evidence="1 2">
    <name type="scientific">Aldrovandia affinis</name>
    <dbReference type="NCBI Taxonomy" id="143900"/>
    <lineage>
        <taxon>Eukaryota</taxon>
        <taxon>Metazoa</taxon>
        <taxon>Chordata</taxon>
        <taxon>Craniata</taxon>
        <taxon>Vertebrata</taxon>
        <taxon>Euteleostomi</taxon>
        <taxon>Actinopterygii</taxon>
        <taxon>Neopterygii</taxon>
        <taxon>Teleostei</taxon>
        <taxon>Notacanthiformes</taxon>
        <taxon>Halosauridae</taxon>
        <taxon>Aldrovandia</taxon>
    </lineage>
</organism>
<gene>
    <name evidence="1" type="ORF">AAFF_G00058160</name>
</gene>
<sequence length="102" mass="11339">MLHFTVWTQWVTGAQESLNVEVIGHRQTRNILDQQPVNDYLCGAYQIIRFGGSTRRGCVFVRRAITKAPVTNGGDLVARVIGVWSRGDTKGKPGILDLSKEL</sequence>
<evidence type="ECO:0000313" key="2">
    <source>
        <dbReference type="Proteomes" id="UP001221898"/>
    </source>
</evidence>
<keyword evidence="2" id="KW-1185">Reference proteome</keyword>
<dbReference type="AlphaFoldDB" id="A0AAD7WE23"/>
<accession>A0AAD7WE23</accession>
<protein>
    <submittedName>
        <fullName evidence="1">Uncharacterized protein</fullName>
    </submittedName>
</protein>
<comment type="caution">
    <text evidence="1">The sequence shown here is derived from an EMBL/GenBank/DDBJ whole genome shotgun (WGS) entry which is preliminary data.</text>
</comment>
<reference evidence="1" key="1">
    <citation type="journal article" date="2023" name="Science">
        <title>Genome structures resolve the early diversification of teleost fishes.</title>
        <authorList>
            <person name="Parey E."/>
            <person name="Louis A."/>
            <person name="Montfort J."/>
            <person name="Bouchez O."/>
            <person name="Roques C."/>
            <person name="Iampietro C."/>
            <person name="Lluch J."/>
            <person name="Castinel A."/>
            <person name="Donnadieu C."/>
            <person name="Desvignes T."/>
            <person name="Floi Bucao C."/>
            <person name="Jouanno E."/>
            <person name="Wen M."/>
            <person name="Mejri S."/>
            <person name="Dirks R."/>
            <person name="Jansen H."/>
            <person name="Henkel C."/>
            <person name="Chen W.J."/>
            <person name="Zahm M."/>
            <person name="Cabau C."/>
            <person name="Klopp C."/>
            <person name="Thompson A.W."/>
            <person name="Robinson-Rechavi M."/>
            <person name="Braasch I."/>
            <person name="Lecointre G."/>
            <person name="Bobe J."/>
            <person name="Postlethwait J.H."/>
            <person name="Berthelot C."/>
            <person name="Roest Crollius H."/>
            <person name="Guiguen Y."/>
        </authorList>
    </citation>
    <scope>NUCLEOTIDE SEQUENCE</scope>
    <source>
        <strain evidence="1">NC1722</strain>
    </source>
</reference>
<dbReference type="Proteomes" id="UP001221898">
    <property type="component" value="Unassembled WGS sequence"/>
</dbReference>